<feature type="compositionally biased region" description="Polar residues" evidence="1">
    <location>
        <begin position="1082"/>
        <end position="1091"/>
    </location>
</feature>
<feature type="region of interest" description="Disordered" evidence="1">
    <location>
        <begin position="772"/>
        <end position="839"/>
    </location>
</feature>
<evidence type="ECO:0000313" key="3">
    <source>
        <dbReference type="EMBL" id="CAD2193270.1"/>
    </source>
</evidence>
<dbReference type="PANTHER" id="PTHR21020">
    <property type="entry name" value="ZINC FINGER PROTEIN 800"/>
    <property type="match status" value="1"/>
</dbReference>
<organism evidence="3 4">
    <name type="scientific">Meloidogyne enterolobii</name>
    <name type="common">Root-knot nematode worm</name>
    <name type="synonym">Meloidogyne mayaguensis</name>
    <dbReference type="NCBI Taxonomy" id="390850"/>
    <lineage>
        <taxon>Eukaryota</taxon>
        <taxon>Metazoa</taxon>
        <taxon>Ecdysozoa</taxon>
        <taxon>Nematoda</taxon>
        <taxon>Chromadorea</taxon>
        <taxon>Rhabditida</taxon>
        <taxon>Tylenchina</taxon>
        <taxon>Tylenchomorpha</taxon>
        <taxon>Tylenchoidea</taxon>
        <taxon>Meloidogynidae</taxon>
        <taxon>Meloidogyninae</taxon>
        <taxon>Meloidogyne</taxon>
    </lineage>
</organism>
<feature type="domain" description="C2H2-type" evidence="2">
    <location>
        <begin position="271"/>
        <end position="300"/>
    </location>
</feature>
<dbReference type="AlphaFoldDB" id="A0A6V7X1Q8"/>
<feature type="compositionally biased region" description="Polar residues" evidence="1">
    <location>
        <begin position="1016"/>
        <end position="1027"/>
    </location>
</feature>
<dbReference type="InterPro" id="IPR013087">
    <property type="entry name" value="Znf_C2H2_type"/>
</dbReference>
<feature type="region of interest" description="Disordered" evidence="1">
    <location>
        <begin position="512"/>
        <end position="607"/>
    </location>
</feature>
<feature type="region of interest" description="Disordered" evidence="1">
    <location>
        <begin position="1002"/>
        <end position="1099"/>
    </location>
</feature>
<feature type="region of interest" description="Disordered" evidence="1">
    <location>
        <begin position="94"/>
        <end position="119"/>
    </location>
</feature>
<feature type="compositionally biased region" description="Basic and acidic residues" evidence="1">
    <location>
        <begin position="586"/>
        <end position="604"/>
    </location>
</feature>
<feature type="compositionally biased region" description="Polar residues" evidence="1">
    <location>
        <begin position="415"/>
        <end position="424"/>
    </location>
</feature>
<feature type="compositionally biased region" description="Polar residues" evidence="1">
    <location>
        <begin position="819"/>
        <end position="829"/>
    </location>
</feature>
<dbReference type="EMBL" id="CAJEWN010001016">
    <property type="protein sequence ID" value="CAD2193270.1"/>
    <property type="molecule type" value="Genomic_DNA"/>
</dbReference>
<feature type="region of interest" description="Disordered" evidence="1">
    <location>
        <begin position="725"/>
        <end position="744"/>
    </location>
</feature>
<feature type="compositionally biased region" description="Basic and acidic residues" evidence="1">
    <location>
        <begin position="1028"/>
        <end position="1055"/>
    </location>
</feature>
<comment type="caution">
    <text evidence="3">The sequence shown here is derived from an EMBL/GenBank/DDBJ whole genome shotgun (WGS) entry which is preliminary data.</text>
</comment>
<dbReference type="OrthoDB" id="10066279at2759"/>
<dbReference type="InterPro" id="IPR039149">
    <property type="entry name" value="ZNF800"/>
</dbReference>
<dbReference type="Proteomes" id="UP000580250">
    <property type="component" value="Unassembled WGS sequence"/>
</dbReference>
<evidence type="ECO:0000313" key="4">
    <source>
        <dbReference type="Proteomes" id="UP000580250"/>
    </source>
</evidence>
<sequence length="1099" mass="122671">MSLNYIKDPASQVPTLSTGSSGVDSIVRYYQNGTEEVKNLLKNECCVIYECSYCRALFRSIINFIAHKRTICRSLQSHIQAEQLSDVIKNAKEGLTNDQQPENEEIGANGGGNNGNNNNLVAKRNVKNVRALRRFNPVGNIAKHIRPVNVHLEKANSNIEIQTLPKVVRQVAKTTIIDGKQVIEQLPVGMTIKEQIPENRVALVIPRENSTRCGEMQLRRRRSIQLKKLANGGDGGGNSGNGDAELHELTLEQIAILERIPSAIPVDFVHLRCEDERCTTNGQSSFTMLAALAHHLAIQHQTEYTEEALLKNPAPHIKCFLCDEPAFKKLEDLQKHFNTVHTSVREQHIKARFEKFSSDSSRRRDKEVSTYRARSLSPFFVKNFEEEKSVEKKIIVKPSRKRGFTNTRTKRSRYTRPTSKARLTQQEEIKQQLSATYALIRKDWVGNIDETTNSSNDMGGSEGVNPSLDIHLDDKPTCSKDVLNDVETGSDSTQIGLIDEDEARKIDMLLNSKAPEDEEENGHASEASADRSNTSTPSPATSDLLLINRPHRSRRPNTRYDIYENVGIVGSGEKGGRKQRSGTPKQKSEKTPTKQEPKSPEKTAKRTPMKVFSAGKRRILSHGTAERRMRQKRQKIPIVTSSAEAVHQENVDLTKVKKAPQAVTVPTTAAAALREFRDFVLPDSIKTDKSGSETPTEFSNGARGGSVAATTKQQIDRMLDEICGTDSNSANEEQSETPPVLTKEKQQFPSVITDRYKEELVLYTPRAKVLKETKTKTSTTSDKSSSHRKQNLNELTNEEADGELSVLGTSNAKEKITKFSPSVSNTSGNRPLPPPKPKDLAQIPVYLTETQRDLFFKPLKPLFNKNVSSDGLCQCGECGDVRKNIKDGRRHMVSHIRVIRVRCSLCDAGAFFCSDMRVHLMYRYCEKLNLAPDEFVAPGADVPCMDKEKADMLTQLVDPYNPGRIMYSTGKIVSWTNPRPYYPDPKIERNILGPVLPGYVSSPHPSPKKKPVRSAILSSPKKSVSVTHSKELEIKKQESEQEKADKSSQQKHQEGDESMQLNQVVKEGGEQGESTEGGGDDNNCTTLPTDSNNRDHSYL</sequence>
<protein>
    <recommendedName>
        <fullName evidence="2">C2H2-type domain-containing protein</fullName>
    </recommendedName>
</protein>
<proteinExistence type="predicted"/>
<dbReference type="SMART" id="SM00355">
    <property type="entry name" value="ZnF_C2H2"/>
    <property type="match status" value="4"/>
</dbReference>
<feature type="compositionally biased region" description="Polar residues" evidence="1">
    <location>
        <begin position="530"/>
        <end position="541"/>
    </location>
</feature>
<feature type="region of interest" description="Disordered" evidence="1">
    <location>
        <begin position="685"/>
        <end position="709"/>
    </location>
</feature>
<feature type="region of interest" description="Disordered" evidence="1">
    <location>
        <begin position="451"/>
        <end position="470"/>
    </location>
</feature>
<reference evidence="3 4" key="1">
    <citation type="submission" date="2020-08" db="EMBL/GenBank/DDBJ databases">
        <authorList>
            <person name="Koutsovoulos G."/>
            <person name="Danchin GJ E."/>
        </authorList>
    </citation>
    <scope>NUCLEOTIDE SEQUENCE [LARGE SCALE GENOMIC DNA]</scope>
</reference>
<feature type="domain" description="C2H2-type" evidence="2">
    <location>
        <begin position="49"/>
        <end position="69"/>
    </location>
</feature>
<evidence type="ECO:0000259" key="2">
    <source>
        <dbReference type="SMART" id="SM00355"/>
    </source>
</evidence>
<evidence type="ECO:0000256" key="1">
    <source>
        <dbReference type="SAM" id="MobiDB-lite"/>
    </source>
</evidence>
<feature type="domain" description="C2H2-type" evidence="2">
    <location>
        <begin position="317"/>
        <end position="341"/>
    </location>
</feature>
<feature type="region of interest" description="Disordered" evidence="1">
    <location>
        <begin position="405"/>
        <end position="425"/>
    </location>
</feature>
<name>A0A6V7X1Q8_MELEN</name>
<feature type="compositionally biased region" description="Basic residues" evidence="1">
    <location>
        <begin position="405"/>
        <end position="414"/>
    </location>
</feature>
<gene>
    <name evidence="3" type="ORF">MENT_LOCUS46205</name>
</gene>
<feature type="domain" description="C2H2-type" evidence="2">
    <location>
        <begin position="873"/>
        <end position="895"/>
    </location>
</feature>
<accession>A0A6V7X1Q8</accession>
<dbReference type="PANTHER" id="PTHR21020:SF0">
    <property type="entry name" value="ZINC FINGER PROTEIN 800"/>
    <property type="match status" value="1"/>
</dbReference>